<name>A0A0M0JZ57_9EUKA</name>
<dbReference type="Proteomes" id="UP000037460">
    <property type="component" value="Unassembled WGS sequence"/>
</dbReference>
<dbReference type="InterPro" id="IPR027417">
    <property type="entry name" value="P-loop_NTPase"/>
</dbReference>
<gene>
    <name evidence="1" type="ORF">Ctob_013485</name>
</gene>
<dbReference type="AlphaFoldDB" id="A0A0M0JZ57"/>
<evidence type="ECO:0000313" key="2">
    <source>
        <dbReference type="Proteomes" id="UP000037460"/>
    </source>
</evidence>
<dbReference type="OrthoDB" id="526228at2759"/>
<keyword evidence="1" id="KW-0808">Transferase</keyword>
<accession>A0A0M0JZ57</accession>
<proteinExistence type="predicted"/>
<keyword evidence="2" id="KW-1185">Reference proteome</keyword>
<dbReference type="SUPFAM" id="SSF52540">
    <property type="entry name" value="P-loop containing nucleoside triphosphate hydrolases"/>
    <property type="match status" value="1"/>
</dbReference>
<comment type="caution">
    <text evidence="1">The sequence shown here is derived from an EMBL/GenBank/DDBJ whole genome shotgun (WGS) entry which is preliminary data.</text>
</comment>
<dbReference type="EMBL" id="JWZX01001892">
    <property type="protein sequence ID" value="KOO31931.1"/>
    <property type="molecule type" value="Genomic_DNA"/>
</dbReference>
<dbReference type="PANTHER" id="PTHR15723">
    <property type="entry name" value="CARBOHYDRATE SULFOTRANSFERASE 15"/>
    <property type="match status" value="1"/>
</dbReference>
<dbReference type="GO" id="GO:0050659">
    <property type="term" value="F:N-acetylgalactosamine 4-sulfate 6-O-sulfotransferase activity"/>
    <property type="evidence" value="ECO:0007669"/>
    <property type="project" value="TreeGrafter"/>
</dbReference>
<dbReference type="PANTHER" id="PTHR15723:SF0">
    <property type="entry name" value="CARBOHYDRATE SULFOTRANSFERASE 15"/>
    <property type="match status" value="1"/>
</dbReference>
<evidence type="ECO:0000313" key="1">
    <source>
        <dbReference type="EMBL" id="KOO31931.1"/>
    </source>
</evidence>
<dbReference type="GO" id="GO:0019319">
    <property type="term" value="P:hexose biosynthetic process"/>
    <property type="evidence" value="ECO:0007669"/>
    <property type="project" value="TreeGrafter"/>
</dbReference>
<reference evidence="2" key="1">
    <citation type="journal article" date="2015" name="PLoS Genet.">
        <title>Genome Sequence and Transcriptome Analyses of Chrysochromulina tobin: Metabolic Tools for Enhanced Algal Fitness in the Prominent Order Prymnesiales (Haptophyceae).</title>
        <authorList>
            <person name="Hovde B.T."/>
            <person name="Deodato C.R."/>
            <person name="Hunsperger H.M."/>
            <person name="Ryken S.A."/>
            <person name="Yost W."/>
            <person name="Jha R.K."/>
            <person name="Patterson J."/>
            <person name="Monnat R.J. Jr."/>
            <person name="Barlow S.B."/>
            <person name="Starkenburg S.R."/>
            <person name="Cattolico R.A."/>
        </authorList>
    </citation>
    <scope>NUCLEOTIDE SEQUENCE</scope>
    <source>
        <strain evidence="2">CCMP291</strain>
    </source>
</reference>
<protein>
    <submittedName>
        <fullName evidence="1">Carbohydrate sulfotransferase 15-like protein</fullName>
    </submittedName>
</protein>
<dbReference type="Gene3D" id="3.40.50.300">
    <property type="entry name" value="P-loop containing nucleotide triphosphate hydrolases"/>
    <property type="match status" value="1"/>
</dbReference>
<sequence>MAHRTIGSVTAGIVLGALISASLTGRSASSKLSHVRGKRSLVLANEFSAPLLDHSARLAELKKAQPDIAAVLPLRFDLRLKTPCFANGTAMRCLPAFFLSGAMQCGTSDMWRRLTVHEQIASEHDALSHWWTLHPRSMARGRLRDFNQYLDLYSAPRTLAMLERAPGTLLGEASPATFTYMMAEQLRLHHLYLDAFSACWGKCRSSTCKAGCYDVANAATVTLEFNLPSLIATTYSATRLPKLIALLRDPSVRLWVAFWSYGQYPAKYGQSVEGFGYYFGNQSAAFHACTQVRRS</sequence>
<organism evidence="1 2">
    <name type="scientific">Chrysochromulina tobinii</name>
    <dbReference type="NCBI Taxonomy" id="1460289"/>
    <lineage>
        <taxon>Eukaryota</taxon>
        <taxon>Haptista</taxon>
        <taxon>Haptophyta</taxon>
        <taxon>Prymnesiophyceae</taxon>
        <taxon>Prymnesiales</taxon>
        <taxon>Chrysochromulinaceae</taxon>
        <taxon>Chrysochromulina</taxon>
    </lineage>
</organism>
<dbReference type="InterPro" id="IPR052654">
    <property type="entry name" value="CS_Sulfotransferase"/>
</dbReference>